<comment type="caution">
    <text evidence="1">The sequence shown here is derived from an EMBL/GenBank/DDBJ whole genome shotgun (WGS) entry which is preliminary data.</text>
</comment>
<reference evidence="2" key="1">
    <citation type="journal article" date="2023" name="Front. Plant Sci.">
        <title>Chromosomal-level genome assembly of Melastoma candidum provides insights into trichome evolution.</title>
        <authorList>
            <person name="Zhong Y."/>
            <person name="Wu W."/>
            <person name="Sun C."/>
            <person name="Zou P."/>
            <person name="Liu Y."/>
            <person name="Dai S."/>
            <person name="Zhou R."/>
        </authorList>
    </citation>
    <scope>NUCLEOTIDE SEQUENCE [LARGE SCALE GENOMIC DNA]</scope>
</reference>
<dbReference type="EMBL" id="CM042891">
    <property type="protein sequence ID" value="KAI4304139.1"/>
    <property type="molecule type" value="Genomic_DNA"/>
</dbReference>
<evidence type="ECO:0000313" key="1">
    <source>
        <dbReference type="EMBL" id="KAI4304139.1"/>
    </source>
</evidence>
<keyword evidence="2" id="KW-1185">Reference proteome</keyword>
<name>A0ACB9L488_9MYRT</name>
<dbReference type="Proteomes" id="UP001057402">
    <property type="component" value="Chromosome 12"/>
</dbReference>
<sequence length="117" mass="12538">MNWQLAKPRNSANKYERLRLVRLYVPVDIVIKVLGKDQGHVLTEGTDSDAQIKVKVVSAILAWFLVMLSVAEIVAADLDALYCGSLEGGGGREGETGSWGETRRGWVGVGVGVGLVG</sequence>
<proteinExistence type="predicted"/>
<evidence type="ECO:0000313" key="2">
    <source>
        <dbReference type="Proteomes" id="UP001057402"/>
    </source>
</evidence>
<organism evidence="1 2">
    <name type="scientific">Melastoma candidum</name>
    <dbReference type="NCBI Taxonomy" id="119954"/>
    <lineage>
        <taxon>Eukaryota</taxon>
        <taxon>Viridiplantae</taxon>
        <taxon>Streptophyta</taxon>
        <taxon>Embryophyta</taxon>
        <taxon>Tracheophyta</taxon>
        <taxon>Spermatophyta</taxon>
        <taxon>Magnoliopsida</taxon>
        <taxon>eudicotyledons</taxon>
        <taxon>Gunneridae</taxon>
        <taxon>Pentapetalae</taxon>
        <taxon>rosids</taxon>
        <taxon>malvids</taxon>
        <taxon>Myrtales</taxon>
        <taxon>Melastomataceae</taxon>
        <taxon>Melastomatoideae</taxon>
        <taxon>Melastomateae</taxon>
        <taxon>Melastoma</taxon>
    </lineage>
</organism>
<protein>
    <submittedName>
        <fullName evidence="1">Uncharacterized protein</fullName>
    </submittedName>
</protein>
<gene>
    <name evidence="1" type="ORF">MLD38_039690</name>
</gene>
<accession>A0ACB9L488</accession>